<reference evidence="1 2" key="1">
    <citation type="submission" date="2018-05" db="EMBL/GenBank/DDBJ databases">
        <title>Draft Genome Sequences for a Diverse set of 7 Haemophilus Species.</title>
        <authorList>
            <person name="Nichols M."/>
            <person name="Topaz N."/>
            <person name="Wang X."/>
            <person name="Wang X."/>
            <person name="Boxrud D."/>
        </authorList>
    </citation>
    <scope>NUCLEOTIDE SEQUENCE [LARGE SCALE GENOMIC DNA]</scope>
    <source>
        <strain evidence="1 2">C2010039593</strain>
    </source>
</reference>
<accession>A0A369ZCP0</accession>
<proteinExistence type="predicted"/>
<evidence type="ECO:0000313" key="2">
    <source>
        <dbReference type="Proteomes" id="UP000253999"/>
    </source>
</evidence>
<evidence type="ECO:0000313" key="1">
    <source>
        <dbReference type="EMBL" id="RDF04044.1"/>
    </source>
</evidence>
<organism evidence="1 2">
    <name type="scientific">Haemophilus parahaemolyticus</name>
    <dbReference type="NCBI Taxonomy" id="735"/>
    <lineage>
        <taxon>Bacteria</taxon>
        <taxon>Pseudomonadati</taxon>
        <taxon>Pseudomonadota</taxon>
        <taxon>Gammaproteobacteria</taxon>
        <taxon>Pasteurellales</taxon>
        <taxon>Pasteurellaceae</taxon>
        <taxon>Haemophilus</taxon>
    </lineage>
</organism>
<dbReference type="EMBL" id="QEQD01000005">
    <property type="protein sequence ID" value="RDF04044.1"/>
    <property type="molecule type" value="Genomic_DNA"/>
</dbReference>
<comment type="caution">
    <text evidence="1">The sequence shown here is derived from an EMBL/GenBank/DDBJ whole genome shotgun (WGS) entry which is preliminary data.</text>
</comment>
<gene>
    <name evidence="1" type="ORF">DPV98_05830</name>
</gene>
<dbReference type="AlphaFoldDB" id="A0A369ZCP0"/>
<protein>
    <submittedName>
        <fullName evidence="1">Uncharacterized protein</fullName>
    </submittedName>
</protein>
<dbReference type="Proteomes" id="UP000253999">
    <property type="component" value="Unassembled WGS sequence"/>
</dbReference>
<sequence>MKKILLIVSAFMLNGCLYSFEDECIRPIIQVVSSNCYKNKEEFPAIAHYQKLETIGKTDSKQRWKDAVSCGAEYGDNNLKKLHRDNYEKFWSCMDKKGYKKFWPAECGYQNPKWDKGVCNL</sequence>
<dbReference type="RefSeq" id="WP_007524266.1">
    <property type="nucleotide sequence ID" value="NZ_JAPWBQ010000001.1"/>
</dbReference>
<name>A0A369ZCP0_HAEPH</name>